<reference evidence="1" key="2">
    <citation type="submission" date="2020-09" db="EMBL/GenBank/DDBJ databases">
        <authorList>
            <person name="Sun Q."/>
            <person name="Zhou Y."/>
        </authorList>
    </citation>
    <scope>NUCLEOTIDE SEQUENCE</scope>
    <source>
        <strain evidence="1">CGMCC 1.15725</strain>
    </source>
</reference>
<organism evidence="1 2">
    <name type="scientific">Aliidongia dinghuensis</name>
    <dbReference type="NCBI Taxonomy" id="1867774"/>
    <lineage>
        <taxon>Bacteria</taxon>
        <taxon>Pseudomonadati</taxon>
        <taxon>Pseudomonadota</taxon>
        <taxon>Alphaproteobacteria</taxon>
        <taxon>Rhodospirillales</taxon>
        <taxon>Dongiaceae</taxon>
        <taxon>Aliidongia</taxon>
    </lineage>
</organism>
<dbReference type="Proteomes" id="UP000646365">
    <property type="component" value="Unassembled WGS sequence"/>
</dbReference>
<evidence type="ECO:0000313" key="2">
    <source>
        <dbReference type="Proteomes" id="UP000646365"/>
    </source>
</evidence>
<dbReference type="AlphaFoldDB" id="A0A8J2Z138"/>
<comment type="caution">
    <text evidence="1">The sequence shown here is derived from an EMBL/GenBank/DDBJ whole genome shotgun (WGS) entry which is preliminary data.</text>
</comment>
<protein>
    <submittedName>
        <fullName evidence="1">Uncharacterized protein</fullName>
    </submittedName>
</protein>
<reference evidence="1" key="1">
    <citation type="journal article" date="2014" name="Int. J. Syst. Evol. Microbiol.">
        <title>Complete genome sequence of Corynebacterium casei LMG S-19264T (=DSM 44701T), isolated from a smear-ripened cheese.</title>
        <authorList>
            <consortium name="US DOE Joint Genome Institute (JGI-PGF)"/>
            <person name="Walter F."/>
            <person name="Albersmeier A."/>
            <person name="Kalinowski J."/>
            <person name="Ruckert C."/>
        </authorList>
    </citation>
    <scope>NUCLEOTIDE SEQUENCE</scope>
    <source>
        <strain evidence="1">CGMCC 1.15725</strain>
    </source>
</reference>
<proteinExistence type="predicted"/>
<accession>A0A8J2Z138</accession>
<sequence>MAKMLGRFKHINRGILIENGREIEFCIQFKSGDECTVQLPVDEIPRVVRFLEALEMQAKEE</sequence>
<name>A0A8J2Z138_9PROT</name>
<gene>
    <name evidence="1" type="ORF">GCM10011611_59610</name>
</gene>
<dbReference type="EMBL" id="BMJQ01000022">
    <property type="protein sequence ID" value="GGF45242.1"/>
    <property type="molecule type" value="Genomic_DNA"/>
</dbReference>
<evidence type="ECO:0000313" key="1">
    <source>
        <dbReference type="EMBL" id="GGF45242.1"/>
    </source>
</evidence>
<dbReference type="RefSeq" id="WP_189051839.1">
    <property type="nucleotide sequence ID" value="NZ_BMJQ01000022.1"/>
</dbReference>
<keyword evidence="2" id="KW-1185">Reference proteome</keyword>